<keyword evidence="12 18" id="KW-0675">Receptor</keyword>
<evidence type="ECO:0000256" key="14">
    <source>
        <dbReference type="ARBA" id="ARBA00023224"/>
    </source>
</evidence>
<comment type="similarity">
    <text evidence="18">Belongs to the G-protein coupled receptor 1 family.</text>
</comment>
<evidence type="ECO:0000256" key="13">
    <source>
        <dbReference type="ARBA" id="ARBA00023180"/>
    </source>
</evidence>
<comment type="subunit">
    <text evidence="17">Interacts with PRAF2. Efficient ligand binding to CCL3/MIP-1alpha and CCL4/MIP-1beta requires sulfation, O-glycosylation and sialic acid modifications. Glycosylation on Ser-6 is required for efficient binding of CCL4. Interacts with GRK2. Interacts with ARRB1 and ARRB2. Interacts with CNIH4. Interacts with S100A4; this interaction stimulates T-lymphocyte chemotaxis.</text>
</comment>
<dbReference type="InterPro" id="IPR000355">
    <property type="entry name" value="Chemokine_rcpt"/>
</dbReference>
<evidence type="ECO:0000256" key="10">
    <source>
        <dbReference type="ARBA" id="ARBA00023139"/>
    </source>
</evidence>
<dbReference type="SUPFAM" id="SSF81321">
    <property type="entry name" value="Family A G protein-coupled receptor-like"/>
    <property type="match status" value="1"/>
</dbReference>
<dbReference type="InterPro" id="IPR050119">
    <property type="entry name" value="CCR1-9-like"/>
</dbReference>
<dbReference type="Proteomes" id="UP001652624">
    <property type="component" value="Unplaced"/>
</dbReference>
<feature type="transmembrane region" description="Helical" evidence="19">
    <location>
        <begin position="107"/>
        <end position="129"/>
    </location>
</feature>
<dbReference type="eggNOG" id="KOG3656">
    <property type="taxonomic scope" value="Eukaryota"/>
</dbReference>
<keyword evidence="11" id="KW-1015">Disulfide bond</keyword>
<dbReference type="InParanoid" id="A0A1S3A9G0"/>
<dbReference type="GO" id="GO:0006955">
    <property type="term" value="P:immune response"/>
    <property type="evidence" value="ECO:0007669"/>
    <property type="project" value="InterPro"/>
</dbReference>
<comment type="subcellular location">
    <subcellularLocation>
        <location evidence="1">Cell membrane</location>
        <topology evidence="1">Multi-pass membrane protein</topology>
    </subcellularLocation>
</comment>
<dbReference type="PROSITE" id="PS50262">
    <property type="entry name" value="G_PROTEIN_RECEP_F1_2"/>
    <property type="match status" value="1"/>
</dbReference>
<dbReference type="STRING" id="9365.ENSEEUP00000012394"/>
<accession>A0A1S3A9G0</accession>
<evidence type="ECO:0000259" key="20">
    <source>
        <dbReference type="PROSITE" id="PS50262"/>
    </source>
</evidence>
<keyword evidence="21" id="KW-1185">Reference proteome</keyword>
<dbReference type="PANTHER" id="PTHR10489:SF686">
    <property type="entry name" value="C-C CHEMOKINE RECEPTOR TYPE 5"/>
    <property type="match status" value="1"/>
</dbReference>
<dbReference type="RefSeq" id="XP_007531491.1">
    <property type="nucleotide sequence ID" value="XM_007531429.3"/>
</dbReference>
<keyword evidence="9 19" id="KW-0472">Membrane</keyword>
<comment type="function">
    <text evidence="16">Receptor for a number of inflammatory CC-chemokines including CCL3/MIP-1-alpha, CCL4/MIP-1-beta and RANTES and subsequently transduces a signal by increasing the intracellular calcium ion level. May play a role in the control of granulocytic lineage proliferation or differentiation. Participates in T-lymphocyte migration to the infection site by acting as a chemotactic receptor.</text>
</comment>
<dbReference type="PROSITE" id="PS00237">
    <property type="entry name" value="G_PROTEIN_RECEP_F1_1"/>
    <property type="match status" value="1"/>
</dbReference>
<feature type="transmembrane region" description="Helical" evidence="19">
    <location>
        <begin position="141"/>
        <end position="161"/>
    </location>
</feature>
<evidence type="ECO:0000256" key="8">
    <source>
        <dbReference type="ARBA" id="ARBA00023040"/>
    </source>
</evidence>
<dbReference type="GO" id="GO:0007204">
    <property type="term" value="P:positive regulation of cytosolic calcium ion concentration"/>
    <property type="evidence" value="ECO:0007669"/>
    <property type="project" value="TreeGrafter"/>
</dbReference>
<organism evidence="21 22">
    <name type="scientific">Erinaceus europaeus</name>
    <name type="common">Western European hedgehog</name>
    <dbReference type="NCBI Taxonomy" id="9365"/>
    <lineage>
        <taxon>Eukaryota</taxon>
        <taxon>Metazoa</taxon>
        <taxon>Chordata</taxon>
        <taxon>Craniata</taxon>
        <taxon>Vertebrata</taxon>
        <taxon>Euteleostomi</taxon>
        <taxon>Mammalia</taxon>
        <taxon>Eutheria</taxon>
        <taxon>Laurasiatheria</taxon>
        <taxon>Eulipotyphla</taxon>
        <taxon>Erinaceidae</taxon>
        <taxon>Erinaceinae</taxon>
        <taxon>Erinaceus</taxon>
    </lineage>
</organism>
<keyword evidence="5" id="KW-0765">Sulfation</keyword>
<evidence type="ECO:0000256" key="12">
    <source>
        <dbReference type="ARBA" id="ARBA00023170"/>
    </source>
</evidence>
<name>A0A1S3A9G0_ERIEU</name>
<feature type="domain" description="G-protein coupled receptors family 1 profile" evidence="20">
    <location>
        <begin position="47"/>
        <end position="297"/>
    </location>
</feature>
<keyword evidence="8 18" id="KW-0297">G-protein coupled receptor</keyword>
<keyword evidence="14 18" id="KW-0807">Transducer</keyword>
<dbReference type="GO" id="GO:0005737">
    <property type="term" value="C:cytoplasm"/>
    <property type="evidence" value="ECO:0007669"/>
    <property type="project" value="TreeGrafter"/>
</dbReference>
<evidence type="ECO:0000256" key="6">
    <source>
        <dbReference type="ARBA" id="ARBA00022692"/>
    </source>
</evidence>
<reference evidence="22" key="1">
    <citation type="submission" date="2025-08" db="UniProtKB">
        <authorList>
            <consortium name="RefSeq"/>
        </authorList>
    </citation>
    <scope>IDENTIFICATION</scope>
</reference>
<dbReference type="GeneID" id="103120937"/>
<dbReference type="GO" id="GO:0016493">
    <property type="term" value="F:C-C chemokine receptor activity"/>
    <property type="evidence" value="ECO:0007669"/>
    <property type="project" value="InterPro"/>
</dbReference>
<evidence type="ECO:0000256" key="4">
    <source>
        <dbReference type="ARBA" id="ARBA00022553"/>
    </source>
</evidence>
<evidence type="ECO:0000256" key="5">
    <source>
        <dbReference type="ARBA" id="ARBA00022641"/>
    </source>
</evidence>
<protein>
    <recommendedName>
        <fullName evidence="2">C-C chemokine receptor type 5</fullName>
    </recommendedName>
</protein>
<dbReference type="FunCoup" id="A0A1S3A9G0">
    <property type="interactions" value="480"/>
</dbReference>
<dbReference type="InterPro" id="IPR017452">
    <property type="entry name" value="GPCR_Rhodpsn_7TM"/>
</dbReference>
<keyword evidence="15" id="KW-0449">Lipoprotein</keyword>
<evidence type="ECO:0000256" key="1">
    <source>
        <dbReference type="ARBA" id="ARBA00004651"/>
    </source>
</evidence>
<dbReference type="GO" id="GO:0009897">
    <property type="term" value="C:external side of plasma membrane"/>
    <property type="evidence" value="ECO:0007669"/>
    <property type="project" value="TreeGrafter"/>
</dbReference>
<evidence type="ECO:0000256" key="16">
    <source>
        <dbReference type="ARBA" id="ARBA00024175"/>
    </source>
</evidence>
<dbReference type="InterPro" id="IPR000276">
    <property type="entry name" value="GPCR_Rhodpsn"/>
</dbReference>
<keyword evidence="7 19" id="KW-1133">Transmembrane helix</keyword>
<dbReference type="PANTHER" id="PTHR10489">
    <property type="entry name" value="CELL ADHESION MOLECULE"/>
    <property type="match status" value="1"/>
</dbReference>
<evidence type="ECO:0000313" key="22">
    <source>
        <dbReference type="RefSeq" id="XP_007531491.1"/>
    </source>
</evidence>
<dbReference type="PRINTS" id="PR00237">
    <property type="entry name" value="GPCRRHODOPSN"/>
</dbReference>
<dbReference type="GO" id="GO:0060326">
    <property type="term" value="P:cell chemotaxis"/>
    <property type="evidence" value="ECO:0007669"/>
    <property type="project" value="TreeGrafter"/>
</dbReference>
<dbReference type="FunFam" id="1.20.1070.10:FF:000026">
    <property type="entry name" value="C-C chemokine receptor type 5"/>
    <property type="match status" value="1"/>
</dbReference>
<dbReference type="GO" id="GO:0071791">
    <property type="term" value="F:chemokine (C-C motif) ligand 5 binding"/>
    <property type="evidence" value="ECO:0007669"/>
    <property type="project" value="TreeGrafter"/>
</dbReference>
<dbReference type="AlphaFoldDB" id="A0A1S3A9G0"/>
<dbReference type="PRINTS" id="PR01110">
    <property type="entry name" value="CHEMOKINER5"/>
</dbReference>
<evidence type="ECO:0000256" key="15">
    <source>
        <dbReference type="ARBA" id="ARBA00023288"/>
    </source>
</evidence>
<evidence type="ECO:0000313" key="21">
    <source>
        <dbReference type="Proteomes" id="UP001652624"/>
    </source>
</evidence>
<evidence type="ECO:0000256" key="17">
    <source>
        <dbReference type="ARBA" id="ARBA00024219"/>
    </source>
</evidence>
<keyword evidence="6 18" id="KW-0812">Transmembrane</keyword>
<keyword evidence="3" id="KW-1003">Cell membrane</keyword>
<keyword evidence="4" id="KW-0597">Phosphoprotein</keyword>
<evidence type="ECO:0000256" key="11">
    <source>
        <dbReference type="ARBA" id="ARBA00023157"/>
    </source>
</evidence>
<dbReference type="SMART" id="SM01381">
    <property type="entry name" value="7TM_GPCR_Srsx"/>
    <property type="match status" value="1"/>
</dbReference>
<dbReference type="GO" id="GO:0006954">
    <property type="term" value="P:inflammatory response"/>
    <property type="evidence" value="ECO:0007669"/>
    <property type="project" value="InterPro"/>
</dbReference>
<evidence type="ECO:0000256" key="3">
    <source>
        <dbReference type="ARBA" id="ARBA00022475"/>
    </source>
</evidence>
<dbReference type="Gene3D" id="1.20.1070.10">
    <property type="entry name" value="Rhodopsin 7-helix transmembrane proteins"/>
    <property type="match status" value="1"/>
</dbReference>
<feature type="transmembrane region" description="Helical" evidence="19">
    <location>
        <begin position="36"/>
        <end position="56"/>
    </location>
</feature>
<dbReference type="PRINTS" id="PR00657">
    <property type="entry name" value="CCCHEMOKINER"/>
</dbReference>
<dbReference type="Pfam" id="PF00001">
    <property type="entry name" value="7tm_1"/>
    <property type="match status" value="1"/>
</dbReference>
<evidence type="ECO:0000256" key="18">
    <source>
        <dbReference type="RuleBase" id="RU000688"/>
    </source>
</evidence>
<evidence type="ECO:0000256" key="2">
    <source>
        <dbReference type="ARBA" id="ARBA00019124"/>
    </source>
</evidence>
<feature type="transmembrane region" description="Helical" evidence="19">
    <location>
        <begin position="233"/>
        <end position="251"/>
    </location>
</feature>
<gene>
    <name evidence="22" type="primary">LOC103120937</name>
</gene>
<evidence type="ECO:0000256" key="9">
    <source>
        <dbReference type="ARBA" id="ARBA00023136"/>
    </source>
</evidence>
<dbReference type="GO" id="GO:0019722">
    <property type="term" value="P:calcium-mediated signaling"/>
    <property type="evidence" value="ECO:0007669"/>
    <property type="project" value="TreeGrafter"/>
</dbReference>
<keyword evidence="10" id="KW-0564">Palmitate</keyword>
<sequence length="352" mass="39984">MDYTTTDWPDDIDYDSAMPCQKTDVRQIAAGLLPPLYSLVFIFGFVGNLLVVLTLVNCKKLRSMTDIYLLNLALSDLLFLLTIPFWAHYAAGQWNLGNTACQLLTGLYFIGFFSGIFFIILLTIDRYLAIVHAVFALRARTVTAGVVTSAATWAVAVLASLPKSIFTRSQKEGARCTCSPHFPTNQYQFWKRFQTMKVVVLGLVLPLLVMVTCYSGILRTLLRCRNERKKHKAVRLIFTIMIVYFLFWTPYNIVLLLSTFQEALGLNNCESSNRLDQAMQVTETLGMTHCCINPVIYAFVGEKFRSYLWGFFQKHVARHFCKRCPSFLREAPERGSSVYTRSTTEQELSAGL</sequence>
<feature type="transmembrane region" description="Helical" evidence="19">
    <location>
        <begin position="68"/>
        <end position="87"/>
    </location>
</feature>
<evidence type="ECO:0000256" key="19">
    <source>
        <dbReference type="SAM" id="Phobius"/>
    </source>
</evidence>
<proteinExistence type="inferred from homology"/>
<feature type="transmembrane region" description="Helical" evidence="19">
    <location>
        <begin position="198"/>
        <end position="221"/>
    </location>
</feature>
<evidence type="ECO:0000256" key="7">
    <source>
        <dbReference type="ARBA" id="ARBA00022989"/>
    </source>
</evidence>
<dbReference type="OrthoDB" id="9876908at2759"/>
<dbReference type="InterPro" id="IPR002240">
    <property type="entry name" value="Chemokine_CCR5"/>
</dbReference>
<keyword evidence="13" id="KW-0325">Glycoprotein</keyword>